<reference evidence="2 3" key="1">
    <citation type="submission" date="2016-03" db="EMBL/GenBank/DDBJ databases">
        <title>EvidentialGene: Evidence-directed Construction of Genes on Genomes.</title>
        <authorList>
            <person name="Gilbert D.G."/>
            <person name="Choi J.-H."/>
            <person name="Mockaitis K."/>
            <person name="Colbourne J."/>
            <person name="Pfrender M."/>
        </authorList>
    </citation>
    <scope>NUCLEOTIDE SEQUENCE [LARGE SCALE GENOMIC DNA]</scope>
    <source>
        <strain evidence="2 3">Xinb3</strain>
        <tissue evidence="2">Complete organism</tissue>
    </source>
</reference>
<dbReference type="Gene3D" id="3.30.70.270">
    <property type="match status" value="1"/>
</dbReference>
<dbReference type="Proteomes" id="UP000076858">
    <property type="component" value="Unassembled WGS sequence"/>
</dbReference>
<proteinExistence type="predicted"/>
<dbReference type="PANTHER" id="PTHR47331">
    <property type="entry name" value="PHD-TYPE DOMAIN-CONTAINING PROTEIN"/>
    <property type="match status" value="1"/>
</dbReference>
<keyword evidence="3" id="KW-1185">Reference proteome</keyword>
<dbReference type="GO" id="GO:0071897">
    <property type="term" value="P:DNA biosynthetic process"/>
    <property type="evidence" value="ECO:0007669"/>
    <property type="project" value="UniProtKB-ARBA"/>
</dbReference>
<accession>A0A164MZM0</accession>
<sequence>MLQDIQDSVLSIAITNNTPGSCFIITEMIEKRMARFCRKPKAIVKERQQRNRVNLAFQSLLLSTIQEQPLEDEKSHSKQFCDLQIFEEVDMDDSSLYITENSEEEFDFFDSDNESHAGGYLSEDSDCVESFDLDVLEEESILTNEQIVTSKLQTWSEESDIPFVHVDTLLKLLNQDAGLSYLPLTARTLMNTMRAKINLRTVFPGKYFHYGIAKYVLSFLSKLPKREIPNKVMLVINIDGIPLTKISGSQFWPILCSVYESEGLMFKNNVIPVFVHALICDSPARAFVTSVKGHNAYHGCPKCVTKGVNSFTVVGKQGVFARHLWLEDEKMADDRFETNSQEKEVSILIGVDQMFEIIPNEPAIQSLCGLRAYNTKLGRMIAGPSKEKRSEKEKAIIQQMLQCSSFSNYQTVSSYAARCLDSEFYFTNPSEDMEVMEAGKEAEEFSPAQPRPMEEISSQELNNTSKNKKEKRKIVKEELKRQTDFDLSLFWKLEHFAILDDCDAVESDDALSSFGDKITRQKDGRYCTPIPWKMDKWRLEKNFLMAKGRLESLLERLKRTPELLSAYHNEIDQLHVQNSDKKTTKIRPVFDGAAKSKYGVSLNDVLETGPNINPDLLAVLMRFRLNKIAWIADIEKAFLNIALHPEDAEAIRFLWITEPKTPNSPLVAYKWKRVPFGLSSSPVLLQITLNKHLDGME</sequence>
<dbReference type="SUPFAM" id="SSF56672">
    <property type="entry name" value="DNA/RNA polymerases"/>
    <property type="match status" value="1"/>
</dbReference>
<dbReference type="PANTHER" id="PTHR47331:SF5">
    <property type="entry name" value="RIBONUCLEASE H"/>
    <property type="match status" value="1"/>
</dbReference>
<gene>
    <name evidence="2" type="ORF">APZ42_031268</name>
</gene>
<protein>
    <submittedName>
        <fullName evidence="2">Uncharacterized protein</fullName>
    </submittedName>
</protein>
<evidence type="ECO:0000313" key="3">
    <source>
        <dbReference type="Proteomes" id="UP000076858"/>
    </source>
</evidence>
<dbReference type="EMBL" id="LRGB01002912">
    <property type="protein sequence ID" value="KZS05519.1"/>
    <property type="molecule type" value="Genomic_DNA"/>
</dbReference>
<organism evidence="2 3">
    <name type="scientific">Daphnia magna</name>
    <dbReference type="NCBI Taxonomy" id="35525"/>
    <lineage>
        <taxon>Eukaryota</taxon>
        <taxon>Metazoa</taxon>
        <taxon>Ecdysozoa</taxon>
        <taxon>Arthropoda</taxon>
        <taxon>Crustacea</taxon>
        <taxon>Branchiopoda</taxon>
        <taxon>Diplostraca</taxon>
        <taxon>Cladocera</taxon>
        <taxon>Anomopoda</taxon>
        <taxon>Daphniidae</taxon>
        <taxon>Daphnia</taxon>
    </lineage>
</organism>
<dbReference type="AlphaFoldDB" id="A0A164MZM0"/>
<dbReference type="OrthoDB" id="6390559at2759"/>
<dbReference type="InterPro" id="IPR043502">
    <property type="entry name" value="DNA/RNA_pol_sf"/>
</dbReference>
<feature type="compositionally biased region" description="Polar residues" evidence="1">
    <location>
        <begin position="456"/>
        <end position="465"/>
    </location>
</feature>
<feature type="region of interest" description="Disordered" evidence="1">
    <location>
        <begin position="444"/>
        <end position="471"/>
    </location>
</feature>
<comment type="caution">
    <text evidence="2">The sequence shown here is derived from an EMBL/GenBank/DDBJ whole genome shotgun (WGS) entry which is preliminary data.</text>
</comment>
<name>A0A164MZM0_9CRUS</name>
<evidence type="ECO:0000256" key="1">
    <source>
        <dbReference type="SAM" id="MobiDB-lite"/>
    </source>
</evidence>
<dbReference type="Gene3D" id="3.10.10.10">
    <property type="entry name" value="HIV Type 1 Reverse Transcriptase, subunit A, domain 1"/>
    <property type="match status" value="1"/>
</dbReference>
<dbReference type="InterPro" id="IPR043128">
    <property type="entry name" value="Rev_trsase/Diguanyl_cyclase"/>
</dbReference>
<evidence type="ECO:0000313" key="2">
    <source>
        <dbReference type="EMBL" id="KZS05519.1"/>
    </source>
</evidence>